<dbReference type="GO" id="GO:0000993">
    <property type="term" value="F:RNA polymerase II complex binding"/>
    <property type="evidence" value="ECO:0007669"/>
    <property type="project" value="InterPro"/>
</dbReference>
<dbReference type="PROSITE" id="PS50179">
    <property type="entry name" value="VHS"/>
    <property type="match status" value="1"/>
</dbReference>
<feature type="compositionally biased region" description="Low complexity" evidence="1">
    <location>
        <begin position="494"/>
        <end position="547"/>
    </location>
</feature>
<evidence type="ECO:0000256" key="1">
    <source>
        <dbReference type="SAM" id="MobiDB-lite"/>
    </source>
</evidence>
<dbReference type="InterPro" id="IPR008942">
    <property type="entry name" value="ENTH_VHS"/>
</dbReference>
<dbReference type="PANTHER" id="PTHR15921:SF3">
    <property type="entry name" value="PRE-MRNA CLEAVAGE COMPLEX 2 PROTEIN PCF11"/>
    <property type="match status" value="1"/>
</dbReference>
<organism evidence="4 5">
    <name type="scientific">Adineta steineri</name>
    <dbReference type="NCBI Taxonomy" id="433720"/>
    <lineage>
        <taxon>Eukaryota</taxon>
        <taxon>Metazoa</taxon>
        <taxon>Spiralia</taxon>
        <taxon>Gnathifera</taxon>
        <taxon>Rotifera</taxon>
        <taxon>Eurotatoria</taxon>
        <taxon>Bdelloidea</taxon>
        <taxon>Adinetida</taxon>
        <taxon>Adinetidae</taxon>
        <taxon>Adineta</taxon>
    </lineage>
</organism>
<feature type="region of interest" description="Disordered" evidence="1">
    <location>
        <begin position="965"/>
        <end position="985"/>
    </location>
</feature>
<feature type="compositionally biased region" description="Acidic residues" evidence="1">
    <location>
        <begin position="307"/>
        <end position="317"/>
    </location>
</feature>
<dbReference type="GO" id="GO:0031124">
    <property type="term" value="P:mRNA 3'-end processing"/>
    <property type="evidence" value="ECO:0007669"/>
    <property type="project" value="InterPro"/>
</dbReference>
<dbReference type="InterPro" id="IPR045154">
    <property type="entry name" value="PCF11-like"/>
</dbReference>
<evidence type="ECO:0000313" key="5">
    <source>
        <dbReference type="Proteomes" id="UP000663845"/>
    </source>
</evidence>
<feature type="compositionally biased region" description="Polar residues" evidence="1">
    <location>
        <begin position="965"/>
        <end position="975"/>
    </location>
</feature>
<dbReference type="Pfam" id="PF21936">
    <property type="entry name" value="Pcf11_C"/>
    <property type="match status" value="1"/>
</dbReference>
<dbReference type="GO" id="GO:0006369">
    <property type="term" value="P:termination of RNA polymerase II transcription"/>
    <property type="evidence" value="ECO:0007669"/>
    <property type="project" value="InterPro"/>
</dbReference>
<feature type="region of interest" description="Disordered" evidence="1">
    <location>
        <begin position="494"/>
        <end position="550"/>
    </location>
</feature>
<accession>A0A814Y7X4</accession>
<feature type="compositionally biased region" description="Acidic residues" evidence="1">
    <location>
        <begin position="290"/>
        <end position="299"/>
    </location>
</feature>
<dbReference type="EMBL" id="CAJNOG010000407">
    <property type="protein sequence ID" value="CAF1225638.1"/>
    <property type="molecule type" value="Genomic_DNA"/>
</dbReference>
<feature type="domain" description="CID" evidence="3">
    <location>
        <begin position="3"/>
        <end position="132"/>
    </location>
</feature>
<dbReference type="GO" id="GO:0005737">
    <property type="term" value="C:cytoplasm"/>
    <property type="evidence" value="ECO:0007669"/>
    <property type="project" value="TreeGrafter"/>
</dbReference>
<dbReference type="GO" id="GO:0043130">
    <property type="term" value="F:ubiquitin binding"/>
    <property type="evidence" value="ECO:0007669"/>
    <property type="project" value="InterPro"/>
</dbReference>
<dbReference type="InterPro" id="IPR002014">
    <property type="entry name" value="VHS_dom"/>
</dbReference>
<dbReference type="CDD" id="cd16982">
    <property type="entry name" value="CID_Pcf11"/>
    <property type="match status" value="1"/>
</dbReference>
<feature type="domain" description="VHS" evidence="2">
    <location>
        <begin position="26"/>
        <end position="118"/>
    </location>
</feature>
<dbReference type="Pfam" id="PF04818">
    <property type="entry name" value="CID"/>
    <property type="match status" value="1"/>
</dbReference>
<dbReference type="InterPro" id="IPR006569">
    <property type="entry name" value="CID_dom"/>
</dbReference>
<evidence type="ECO:0000259" key="3">
    <source>
        <dbReference type="PROSITE" id="PS51391"/>
    </source>
</evidence>
<dbReference type="GO" id="GO:0003729">
    <property type="term" value="F:mRNA binding"/>
    <property type="evidence" value="ECO:0007669"/>
    <property type="project" value="InterPro"/>
</dbReference>
<reference evidence="4" key="1">
    <citation type="submission" date="2021-02" db="EMBL/GenBank/DDBJ databases">
        <authorList>
            <person name="Nowell W R."/>
        </authorList>
    </citation>
    <scope>NUCLEOTIDE SEQUENCE</scope>
</reference>
<evidence type="ECO:0000259" key="2">
    <source>
        <dbReference type="PROSITE" id="PS50179"/>
    </source>
</evidence>
<dbReference type="PANTHER" id="PTHR15921">
    <property type="entry name" value="PRE-MRNA CLEAVAGE COMPLEX II"/>
    <property type="match status" value="1"/>
</dbReference>
<gene>
    <name evidence="4" type="ORF">JYZ213_LOCUS28251</name>
</gene>
<sequence length="985" mass="111327">MMAAKDDYQDFKTALNDLKLNSKPLINFLTILAEEKVHNAPQIVRAIEERILESKSDQILPALYVLDSIVKNLRTSVYVQLFEARLPLLFSTAFNRVDERTRSAMFKLRQTWLSFFSNLSLYNLDARTHDIDPAWPITAKVPDPPPFSPTIHLNPNFLQRNATSSITSTDVQPITDEFCQQILRLQQEDPDSTVFRTRTVNQPPVSVAPPKISELTSRGDTYHMIPIDRMEQIRQETAHVLDIGVDGEQQSKIKKLIGKKKKTNKKRRPSARLRRRTAALAQAIANNDQETSDEEDTDEEGAKINDNNDDDDDDDEPFIIKQSSAISNGLHVKSTVSVADSTSGGTENDVEVLFGGTDKDYRDTDITSQQSITKTNSSNLDADSIFEINSKCLSLAEQKYKSKELSSEEYQATLKLLQNILESEVKRLTVQQNNLDADSIFEINSKCLSLAEQKYKSKELSSEEYQATLKLLQNILESEVKRLTVQQNANSSLLNGANNHSLTHQSNPLPTTTTPPSHPFQQQLLQFAQQHAPQTTLTPQQPTLSTFPTPPFPFPGFGNDAYRHVMQILATVGAPSSYTSNYNFIPYLPPLPPAPPSFTLVQNTFQSQQQQHPSTSSDQQMFSARQSPPLKRSHDENNNNNPYADEENKRPRYDPVTGRATRTRNFDEENVAPVPSLVDANINMLRKKYVGIAQQLYIGKFQCRLCGLRFTAKQKHHYTFHLDWHYLENKQEKHLSTTTSAAALLQRSRNWYSSVQEWTIYEENIEEQLRTGKLLSTQFRPVKDNNLLIQGENILSSSGVISCPATGNGDSDDDRCFVCHDPFENFFDDNREEWHLKDAIRVDGKTYHPICYQDVQYEISHENLPVADVLSGDTSSISSKDIMDVTTNLLSDTPTTDSATTMKIENNDTIVEPSSLPDDSTQPNYISSMSFVDLVETIFIKKEDIKPVENVEQITTNAQETLTDTRSVSETLIDNSSEEMRTTSD</sequence>
<protein>
    <recommendedName>
        <fullName evidence="6">CID domain-containing protein</fullName>
    </recommendedName>
</protein>
<dbReference type="InterPro" id="IPR054127">
    <property type="entry name" value="Pcf11_C"/>
</dbReference>
<dbReference type="Gene3D" id="1.25.40.90">
    <property type="match status" value="1"/>
</dbReference>
<name>A0A814Y7X4_9BILA</name>
<feature type="compositionally biased region" description="Low complexity" evidence="1">
    <location>
        <begin position="606"/>
        <end position="620"/>
    </location>
</feature>
<dbReference type="SUPFAM" id="SSF48464">
    <property type="entry name" value="ENTH/VHS domain"/>
    <property type="match status" value="1"/>
</dbReference>
<dbReference type="Proteomes" id="UP000663845">
    <property type="component" value="Unassembled WGS sequence"/>
</dbReference>
<feature type="region of interest" description="Disordered" evidence="1">
    <location>
        <begin position="604"/>
        <end position="665"/>
    </location>
</feature>
<proteinExistence type="predicted"/>
<dbReference type="GO" id="GO:0035091">
    <property type="term" value="F:phosphatidylinositol binding"/>
    <property type="evidence" value="ECO:0007669"/>
    <property type="project" value="InterPro"/>
</dbReference>
<dbReference type="PROSITE" id="PS51391">
    <property type="entry name" value="CID"/>
    <property type="match status" value="1"/>
</dbReference>
<comment type="caution">
    <text evidence="4">The sequence shown here is derived from an EMBL/GenBank/DDBJ whole genome shotgun (WGS) entry which is preliminary data.</text>
</comment>
<evidence type="ECO:0000313" key="4">
    <source>
        <dbReference type="EMBL" id="CAF1225638.1"/>
    </source>
</evidence>
<dbReference type="GO" id="GO:0005849">
    <property type="term" value="C:mRNA cleavage factor complex"/>
    <property type="evidence" value="ECO:0007669"/>
    <property type="project" value="TreeGrafter"/>
</dbReference>
<dbReference type="AlphaFoldDB" id="A0A814Y7X4"/>
<evidence type="ECO:0008006" key="6">
    <source>
        <dbReference type="Google" id="ProtNLM"/>
    </source>
</evidence>
<feature type="region of interest" description="Disordered" evidence="1">
    <location>
        <begin position="282"/>
        <end position="317"/>
    </location>
</feature>
<dbReference type="InterPro" id="IPR047415">
    <property type="entry name" value="Pcf11_CID"/>
</dbReference>
<dbReference type="SMART" id="SM00582">
    <property type="entry name" value="RPR"/>
    <property type="match status" value="1"/>
</dbReference>